<dbReference type="Pfam" id="PF01965">
    <property type="entry name" value="DJ-1_PfpI"/>
    <property type="match status" value="1"/>
</dbReference>
<evidence type="ECO:0000313" key="3">
    <source>
        <dbReference type="Proteomes" id="UP000004508"/>
    </source>
</evidence>
<dbReference type="InParanoid" id="D6TTT7"/>
<proteinExistence type="predicted"/>
<sequence>MDQRIVHLFVCDGLSDWEIGYVLPMLNNPAVGYSVRTVGVGREPVRTAGGLTILPDLQLAELELAQSAMLILPGSGAWEQGGYPEAIDKARKFLAADVPVAAICGATAGLALASLLDDRPHTSNAREYLQSLGYRGEAFYQDQPVVTDGNLITASATASIAFAYHILQKLQAYTPRVHEAWYGLFTTGDQAYFYAWRQAAAEESAGV</sequence>
<dbReference type="InterPro" id="IPR002818">
    <property type="entry name" value="DJ-1/PfpI"/>
</dbReference>
<organism evidence="2 3">
    <name type="scientific">Ktedonobacter racemifer DSM 44963</name>
    <dbReference type="NCBI Taxonomy" id="485913"/>
    <lineage>
        <taxon>Bacteria</taxon>
        <taxon>Bacillati</taxon>
        <taxon>Chloroflexota</taxon>
        <taxon>Ktedonobacteria</taxon>
        <taxon>Ktedonobacterales</taxon>
        <taxon>Ktedonobacteraceae</taxon>
        <taxon>Ktedonobacter</taxon>
    </lineage>
</organism>
<dbReference type="Proteomes" id="UP000004508">
    <property type="component" value="Unassembled WGS sequence"/>
</dbReference>
<dbReference type="InterPro" id="IPR050325">
    <property type="entry name" value="Prot/Nucl_acid_deglycase"/>
</dbReference>
<dbReference type="PANTHER" id="PTHR48094">
    <property type="entry name" value="PROTEIN/NUCLEIC ACID DEGLYCASE DJ-1-RELATED"/>
    <property type="match status" value="1"/>
</dbReference>
<keyword evidence="3" id="KW-1185">Reference proteome</keyword>
<evidence type="ECO:0000259" key="1">
    <source>
        <dbReference type="Pfam" id="PF01965"/>
    </source>
</evidence>
<dbReference type="GO" id="GO:0005737">
    <property type="term" value="C:cytoplasm"/>
    <property type="evidence" value="ECO:0007669"/>
    <property type="project" value="TreeGrafter"/>
</dbReference>
<dbReference type="STRING" id="485913.Krac_4839"/>
<dbReference type="InterPro" id="IPR029062">
    <property type="entry name" value="Class_I_gatase-like"/>
</dbReference>
<dbReference type="EMBL" id="ADVG01000003">
    <property type="protein sequence ID" value="EFH83838.1"/>
    <property type="molecule type" value="Genomic_DNA"/>
</dbReference>
<comment type="caution">
    <text evidence="2">The sequence shown here is derived from an EMBL/GenBank/DDBJ whole genome shotgun (WGS) entry which is preliminary data.</text>
</comment>
<reference evidence="2 3" key="1">
    <citation type="journal article" date="2011" name="Stand. Genomic Sci.">
        <title>Non-contiguous finished genome sequence and contextual data of the filamentous soil bacterium Ktedonobacter racemifer type strain (SOSP1-21).</title>
        <authorList>
            <person name="Chang Y.J."/>
            <person name="Land M."/>
            <person name="Hauser L."/>
            <person name="Chertkov O."/>
            <person name="Del Rio T.G."/>
            <person name="Nolan M."/>
            <person name="Copeland A."/>
            <person name="Tice H."/>
            <person name="Cheng J.F."/>
            <person name="Lucas S."/>
            <person name="Han C."/>
            <person name="Goodwin L."/>
            <person name="Pitluck S."/>
            <person name="Ivanova N."/>
            <person name="Ovchinikova G."/>
            <person name="Pati A."/>
            <person name="Chen A."/>
            <person name="Palaniappan K."/>
            <person name="Mavromatis K."/>
            <person name="Liolios K."/>
            <person name="Brettin T."/>
            <person name="Fiebig A."/>
            <person name="Rohde M."/>
            <person name="Abt B."/>
            <person name="Goker M."/>
            <person name="Detter J.C."/>
            <person name="Woyke T."/>
            <person name="Bristow J."/>
            <person name="Eisen J.A."/>
            <person name="Markowitz V."/>
            <person name="Hugenholtz P."/>
            <person name="Kyrpides N.C."/>
            <person name="Klenk H.P."/>
            <person name="Lapidus A."/>
        </authorList>
    </citation>
    <scope>NUCLEOTIDE SEQUENCE [LARGE SCALE GENOMIC DNA]</scope>
    <source>
        <strain evidence="3">DSM 44963</strain>
    </source>
</reference>
<dbReference type="Gene3D" id="3.40.50.880">
    <property type="match status" value="1"/>
</dbReference>
<dbReference type="AlphaFoldDB" id="D6TTT7"/>
<accession>D6TTT7</accession>
<dbReference type="PANTHER" id="PTHR48094:SF19">
    <property type="entry name" value="DJ-1_PFPI DOMAIN-CONTAINING PROTEIN"/>
    <property type="match status" value="1"/>
</dbReference>
<dbReference type="CDD" id="cd03140">
    <property type="entry name" value="GATase1_PfpI_3"/>
    <property type="match status" value="1"/>
</dbReference>
<protein>
    <submittedName>
        <fullName evidence="2">ThiJ/PfpI domain protein</fullName>
    </submittedName>
</protein>
<dbReference type="eggNOG" id="COG0693">
    <property type="taxonomic scope" value="Bacteria"/>
</dbReference>
<gene>
    <name evidence="2" type="ORF">Krac_4839</name>
</gene>
<feature type="domain" description="DJ-1/PfpI" evidence="1">
    <location>
        <begin position="6"/>
        <end position="168"/>
    </location>
</feature>
<dbReference type="FunCoup" id="D6TTT7">
    <property type="interactions" value="2"/>
</dbReference>
<name>D6TTT7_KTERA</name>
<dbReference type="RefSeq" id="WP_007914833.1">
    <property type="nucleotide sequence ID" value="NZ_ADVG01000003.1"/>
</dbReference>
<dbReference type="SUPFAM" id="SSF52317">
    <property type="entry name" value="Class I glutamine amidotransferase-like"/>
    <property type="match status" value="1"/>
</dbReference>
<evidence type="ECO:0000313" key="2">
    <source>
        <dbReference type="EMBL" id="EFH83838.1"/>
    </source>
</evidence>